<dbReference type="InterPro" id="IPR039421">
    <property type="entry name" value="Type_1_exporter"/>
</dbReference>
<keyword evidence="2 5" id="KW-0812">Transmembrane</keyword>
<dbReference type="SUPFAM" id="SSF52540">
    <property type="entry name" value="P-loop containing nucleoside triphosphate hydrolases"/>
    <property type="match status" value="1"/>
</dbReference>
<evidence type="ECO:0000256" key="1">
    <source>
        <dbReference type="ARBA" id="ARBA00004651"/>
    </source>
</evidence>
<evidence type="ECO:0000256" key="4">
    <source>
        <dbReference type="ARBA" id="ARBA00023136"/>
    </source>
</evidence>
<feature type="transmembrane region" description="Helical" evidence="5">
    <location>
        <begin position="75"/>
        <end position="101"/>
    </location>
</feature>
<proteinExistence type="predicted"/>
<dbReference type="Gene3D" id="1.20.1560.10">
    <property type="entry name" value="ABC transporter type 1, transmembrane domain"/>
    <property type="match status" value="1"/>
</dbReference>
<feature type="domain" description="ABC transporter" evidence="6">
    <location>
        <begin position="285"/>
        <end position="560"/>
    </location>
</feature>
<dbReference type="Gene3D" id="3.40.50.300">
    <property type="entry name" value="P-loop containing nucleotide triphosphate hydrolases"/>
    <property type="match status" value="1"/>
</dbReference>
<dbReference type="AlphaFoldDB" id="A0A839RZH2"/>
<comment type="caution">
    <text evidence="8">The sequence shown here is derived from an EMBL/GenBank/DDBJ whole genome shotgun (WGS) entry which is preliminary data.</text>
</comment>
<gene>
    <name evidence="8" type="ORF">FHS23_000892</name>
</gene>
<dbReference type="InterPro" id="IPR036640">
    <property type="entry name" value="ABC1_TM_sf"/>
</dbReference>
<sequence length="560" mass="57880">MLTKPYPAPDVALPQRPTPLRFLLAVLGARPWLAASAAVLGAVWLVPGAFLPLVVGDAIDRGIAGADTAELVGRLALIVGIGVGQAVFGGALMFAVVGMWLHGASTTQRLVATHVARLGGSLRAQASSGEVLAISSSDLSRVGNVFEVSGRLLGSVVAFLAVGVALLSYSPLLAGVALVGVPLAVAGIGPLVAPIQRKVDAQRQRRSAMSAVGADVVSGLRILRGVGGERQFGERFRAASGHVRDTGMGVARAQSWLAAAEVVLPGLVTTAITWLGARLAVAGDITAGELVAFYGASAFLAIPVTTATMATGDLASALVSAAKVCRLLSLRRQLPEPEHPATLPDGPLDVADPTTGLTAAAGELTVVDTGEHAEAIMERLSRFTGDGAPALLSGIPTDRVGLAELRERVVYAHNQDVWFSGILADELDATRRRDGDVDKALWAADADDILAGLPEGLGEYIGERGREVSGGQRQRLSLARALVTDADVLVLDEPTSAVDAHTEARITERVATLRRGRTTVVFAQSALWAAVADRVVTADDLTLGDLTLGDADAATEVSNR</sequence>
<evidence type="ECO:0000259" key="7">
    <source>
        <dbReference type="PROSITE" id="PS50929"/>
    </source>
</evidence>
<dbReference type="SUPFAM" id="SSF90123">
    <property type="entry name" value="ABC transporter transmembrane region"/>
    <property type="match status" value="1"/>
</dbReference>
<dbReference type="RefSeq" id="WP_183648170.1">
    <property type="nucleotide sequence ID" value="NZ_JACHWU010000001.1"/>
</dbReference>
<feature type="transmembrane region" description="Helical" evidence="5">
    <location>
        <begin position="173"/>
        <end position="195"/>
    </location>
</feature>
<dbReference type="GO" id="GO:0015421">
    <property type="term" value="F:ABC-type oligopeptide transporter activity"/>
    <property type="evidence" value="ECO:0007669"/>
    <property type="project" value="TreeGrafter"/>
</dbReference>
<keyword evidence="3 5" id="KW-1133">Transmembrane helix</keyword>
<evidence type="ECO:0000256" key="3">
    <source>
        <dbReference type="ARBA" id="ARBA00022989"/>
    </source>
</evidence>
<evidence type="ECO:0000313" key="8">
    <source>
        <dbReference type="EMBL" id="MBB3049897.1"/>
    </source>
</evidence>
<dbReference type="PROSITE" id="PS50893">
    <property type="entry name" value="ABC_TRANSPORTER_2"/>
    <property type="match status" value="1"/>
</dbReference>
<dbReference type="InterPro" id="IPR003439">
    <property type="entry name" value="ABC_transporter-like_ATP-bd"/>
</dbReference>
<dbReference type="PANTHER" id="PTHR43394">
    <property type="entry name" value="ATP-DEPENDENT PERMEASE MDL1, MITOCHONDRIAL"/>
    <property type="match status" value="1"/>
</dbReference>
<accession>A0A839RZH2</accession>
<keyword evidence="9" id="KW-1185">Reference proteome</keyword>
<dbReference type="Pfam" id="PF00005">
    <property type="entry name" value="ABC_tran"/>
    <property type="match status" value="1"/>
</dbReference>
<keyword evidence="4 5" id="KW-0472">Membrane</keyword>
<dbReference type="GO" id="GO:0016887">
    <property type="term" value="F:ATP hydrolysis activity"/>
    <property type="evidence" value="ECO:0007669"/>
    <property type="project" value="InterPro"/>
</dbReference>
<protein>
    <submittedName>
        <fullName evidence="8">ABC-type multidrug transport system fused ATPase/permease subunit</fullName>
    </submittedName>
</protein>
<dbReference type="PANTHER" id="PTHR43394:SF1">
    <property type="entry name" value="ATP-BINDING CASSETTE SUB-FAMILY B MEMBER 10, MITOCHONDRIAL"/>
    <property type="match status" value="1"/>
</dbReference>
<dbReference type="InterPro" id="IPR011527">
    <property type="entry name" value="ABC1_TM_dom"/>
</dbReference>
<organism evidence="8 9">
    <name type="scientific">Prauserella isguenensis</name>
    <dbReference type="NCBI Taxonomy" id="1470180"/>
    <lineage>
        <taxon>Bacteria</taxon>
        <taxon>Bacillati</taxon>
        <taxon>Actinomycetota</taxon>
        <taxon>Actinomycetes</taxon>
        <taxon>Pseudonocardiales</taxon>
        <taxon>Pseudonocardiaceae</taxon>
        <taxon>Prauserella</taxon>
    </lineage>
</organism>
<dbReference type="EMBL" id="JACHWU010000001">
    <property type="protein sequence ID" value="MBB3049897.1"/>
    <property type="molecule type" value="Genomic_DNA"/>
</dbReference>
<dbReference type="PROSITE" id="PS00211">
    <property type="entry name" value="ABC_TRANSPORTER_1"/>
    <property type="match status" value="1"/>
</dbReference>
<dbReference type="Proteomes" id="UP000550714">
    <property type="component" value="Unassembled WGS sequence"/>
</dbReference>
<reference evidence="8 9" key="1">
    <citation type="submission" date="2020-08" db="EMBL/GenBank/DDBJ databases">
        <title>Genomic Encyclopedia of Type Strains, Phase III (KMG-III): the genomes of soil and plant-associated and newly described type strains.</title>
        <authorList>
            <person name="Whitman W."/>
        </authorList>
    </citation>
    <scope>NUCLEOTIDE SEQUENCE [LARGE SCALE GENOMIC DNA]</scope>
    <source>
        <strain evidence="8 9">CECT 8577</strain>
    </source>
</reference>
<evidence type="ECO:0000259" key="6">
    <source>
        <dbReference type="PROSITE" id="PS50893"/>
    </source>
</evidence>
<name>A0A839RZH2_9PSEU</name>
<evidence type="ECO:0000313" key="9">
    <source>
        <dbReference type="Proteomes" id="UP000550714"/>
    </source>
</evidence>
<dbReference type="GO" id="GO:0005524">
    <property type="term" value="F:ATP binding"/>
    <property type="evidence" value="ECO:0007669"/>
    <property type="project" value="InterPro"/>
</dbReference>
<evidence type="ECO:0000256" key="2">
    <source>
        <dbReference type="ARBA" id="ARBA00022692"/>
    </source>
</evidence>
<feature type="domain" description="ABC transmembrane type-1" evidence="7">
    <location>
        <begin position="37"/>
        <end position="316"/>
    </location>
</feature>
<dbReference type="GO" id="GO:0005886">
    <property type="term" value="C:plasma membrane"/>
    <property type="evidence" value="ECO:0007669"/>
    <property type="project" value="UniProtKB-SubCell"/>
</dbReference>
<dbReference type="Pfam" id="PF00664">
    <property type="entry name" value="ABC_membrane"/>
    <property type="match status" value="1"/>
</dbReference>
<comment type="subcellular location">
    <subcellularLocation>
        <location evidence="1">Cell membrane</location>
        <topology evidence="1">Multi-pass membrane protein</topology>
    </subcellularLocation>
</comment>
<feature type="transmembrane region" description="Helical" evidence="5">
    <location>
        <begin position="148"/>
        <end position="167"/>
    </location>
</feature>
<feature type="transmembrane region" description="Helical" evidence="5">
    <location>
        <begin position="32"/>
        <end position="55"/>
    </location>
</feature>
<evidence type="ECO:0000256" key="5">
    <source>
        <dbReference type="SAM" id="Phobius"/>
    </source>
</evidence>
<dbReference type="InterPro" id="IPR027417">
    <property type="entry name" value="P-loop_NTPase"/>
</dbReference>
<dbReference type="InterPro" id="IPR017871">
    <property type="entry name" value="ABC_transporter-like_CS"/>
</dbReference>
<dbReference type="PROSITE" id="PS50929">
    <property type="entry name" value="ABC_TM1F"/>
    <property type="match status" value="1"/>
</dbReference>